<reference evidence="1 2" key="2">
    <citation type="submission" date="2024-10" db="EMBL/GenBank/DDBJ databases">
        <authorList>
            <person name="Ryan C."/>
        </authorList>
    </citation>
    <scope>NUCLEOTIDE SEQUENCE [LARGE SCALE GENOMIC DNA]</scope>
</reference>
<dbReference type="EMBL" id="OZ075118">
    <property type="protein sequence ID" value="CAL5085506.1"/>
    <property type="molecule type" value="Genomic_DNA"/>
</dbReference>
<dbReference type="Proteomes" id="UP001497457">
    <property type="component" value="Chromosome 8b"/>
</dbReference>
<name>A0ABC9G2T3_9POAL</name>
<reference evidence="2" key="1">
    <citation type="submission" date="2024-06" db="EMBL/GenBank/DDBJ databases">
        <authorList>
            <person name="Ryan C."/>
        </authorList>
    </citation>
    <scope>NUCLEOTIDE SEQUENCE [LARGE SCALE GENOMIC DNA]</scope>
</reference>
<protein>
    <submittedName>
        <fullName evidence="1">Uncharacterized protein</fullName>
    </submittedName>
</protein>
<evidence type="ECO:0000313" key="2">
    <source>
        <dbReference type="Proteomes" id="UP001497457"/>
    </source>
</evidence>
<sequence length="188" mass="21152">MVHECIYSHVDLQALQARTDEHMYVKLVSLESVHVARKSYALLRPLVLLRSWSCPKLDLLSLMACLALELHKIENDLLPRLQVQEVNLEGLQVQEANLEGGVLEALLLLKNAAMTLLRLGKGVKVLSEPEEDEVISDRVRTLGVVLKDTADQVLKGNCNITWAIQERVPARLHHVNVLMSATPVHFTW</sequence>
<proteinExistence type="predicted"/>
<organism evidence="1 2">
    <name type="scientific">Urochloa decumbens</name>
    <dbReference type="NCBI Taxonomy" id="240449"/>
    <lineage>
        <taxon>Eukaryota</taxon>
        <taxon>Viridiplantae</taxon>
        <taxon>Streptophyta</taxon>
        <taxon>Embryophyta</taxon>
        <taxon>Tracheophyta</taxon>
        <taxon>Spermatophyta</taxon>
        <taxon>Magnoliopsida</taxon>
        <taxon>Liliopsida</taxon>
        <taxon>Poales</taxon>
        <taxon>Poaceae</taxon>
        <taxon>PACMAD clade</taxon>
        <taxon>Panicoideae</taxon>
        <taxon>Panicodae</taxon>
        <taxon>Paniceae</taxon>
        <taxon>Melinidinae</taxon>
        <taxon>Urochloa</taxon>
    </lineage>
</organism>
<keyword evidence="2" id="KW-1185">Reference proteome</keyword>
<evidence type="ECO:0000313" key="1">
    <source>
        <dbReference type="EMBL" id="CAL5085506.1"/>
    </source>
</evidence>
<accession>A0ABC9G2T3</accession>
<dbReference type="AlphaFoldDB" id="A0ABC9G2T3"/>
<gene>
    <name evidence="1" type="ORF">URODEC1_LOCUS111100</name>
</gene>